<dbReference type="PANTHER" id="PTHR11746">
    <property type="entry name" value="O-METHYLTRANSFERASE"/>
    <property type="match status" value="1"/>
</dbReference>
<dbReference type="Gene3D" id="3.40.50.150">
    <property type="entry name" value="Vaccinia Virus protein VP39"/>
    <property type="match status" value="1"/>
</dbReference>
<evidence type="ECO:0000313" key="8">
    <source>
        <dbReference type="Proteomes" id="UP001396334"/>
    </source>
</evidence>
<evidence type="ECO:0000256" key="3">
    <source>
        <dbReference type="ARBA" id="ARBA00022691"/>
    </source>
</evidence>
<feature type="domain" description="O-methyltransferase dimerisation" evidence="6">
    <location>
        <begin position="25"/>
        <end position="112"/>
    </location>
</feature>
<evidence type="ECO:0000259" key="5">
    <source>
        <dbReference type="Pfam" id="PF00891"/>
    </source>
</evidence>
<proteinExistence type="predicted"/>
<dbReference type="Pfam" id="PF08100">
    <property type="entry name" value="Dimerisation"/>
    <property type="match status" value="1"/>
</dbReference>
<evidence type="ECO:0000256" key="4">
    <source>
        <dbReference type="SAM" id="MobiDB-lite"/>
    </source>
</evidence>
<protein>
    <submittedName>
        <fullName evidence="7">Uncharacterized protein</fullName>
    </submittedName>
</protein>
<dbReference type="InterPro" id="IPR036390">
    <property type="entry name" value="WH_DNA-bd_sf"/>
</dbReference>
<dbReference type="InterPro" id="IPR012967">
    <property type="entry name" value="COMT_dimerisation"/>
</dbReference>
<evidence type="ECO:0000256" key="2">
    <source>
        <dbReference type="ARBA" id="ARBA00022679"/>
    </source>
</evidence>
<sequence>MACSKESNQEVSGERENETYSFATQLAMGSVLSMALKTACELGVLEIIAEAGPGAKLSATDITAKMPTKNQAAPIMVDRIARLLASHNVLTCSVVGVERHYCLSPVSRYFLRNEDAGSLAPIVALVQDKIFLDSWPHLKEAVLEGGTAFDRAHGGAHAFEYIGSDPRFNQVFNSAMVNISTMVIKELLQSYKGFNGIKQLVDVGGNLGTTLHHITSKYPNIRGINFDLPHVIERAPTYPGVEHVAGDMFESVPEGDAIFMKAILHDWSDEQCVRLLKNCYKAIPDNGKVIVAELVVPVMPEPTPAVQTTLLFDVQMMTQHPGGKERTKQEFEALAKEAGFSSVKFDCFILHDGSTVDVKGVVEQAAVKGHTWRAASGATTSKLAVKGDSSVDKGMCSVVDVEPRADSGAGGKSFTGDGGDDGIGKGATPSETVGEITVSAEVEVLEDFPLLQNSEVRHRGRGRGRKTVAAVSKNKFEVLVGVDEVIEEAKKPRTASLGVANLLHELKSKKVERIKTKVPEAKDGGNSLSFPIQ</sequence>
<comment type="caution">
    <text evidence="7">The sequence shown here is derived from an EMBL/GenBank/DDBJ whole genome shotgun (WGS) entry which is preliminary data.</text>
</comment>
<dbReference type="Proteomes" id="UP001396334">
    <property type="component" value="Unassembled WGS sequence"/>
</dbReference>
<dbReference type="SUPFAM" id="SSF46785">
    <property type="entry name" value="Winged helix' DNA-binding domain"/>
    <property type="match status" value="1"/>
</dbReference>
<keyword evidence="1" id="KW-0489">Methyltransferase</keyword>
<dbReference type="EMBL" id="JBBPBN010000022">
    <property type="protein sequence ID" value="KAK9013684.1"/>
    <property type="molecule type" value="Genomic_DNA"/>
</dbReference>
<dbReference type="InterPro" id="IPR001077">
    <property type="entry name" value="COMT_C"/>
</dbReference>
<keyword evidence="3" id="KW-0949">S-adenosyl-L-methionine</keyword>
<dbReference type="SUPFAM" id="SSF53335">
    <property type="entry name" value="S-adenosyl-L-methionine-dependent methyltransferases"/>
    <property type="match status" value="1"/>
</dbReference>
<feature type="domain" description="O-methyltransferase C-terminal" evidence="5">
    <location>
        <begin position="135"/>
        <end position="341"/>
    </location>
</feature>
<dbReference type="Gene3D" id="1.10.10.10">
    <property type="entry name" value="Winged helix-like DNA-binding domain superfamily/Winged helix DNA-binding domain"/>
    <property type="match status" value="1"/>
</dbReference>
<feature type="compositionally biased region" description="Gly residues" evidence="4">
    <location>
        <begin position="408"/>
        <end position="417"/>
    </location>
</feature>
<feature type="region of interest" description="Disordered" evidence="4">
    <location>
        <begin position="402"/>
        <end position="430"/>
    </location>
</feature>
<gene>
    <name evidence="7" type="ORF">V6N11_041685</name>
</gene>
<dbReference type="InterPro" id="IPR016461">
    <property type="entry name" value="COMT-like"/>
</dbReference>
<evidence type="ECO:0000256" key="1">
    <source>
        <dbReference type="ARBA" id="ARBA00022603"/>
    </source>
</evidence>
<reference evidence="7 8" key="1">
    <citation type="journal article" date="2024" name="G3 (Bethesda)">
        <title>Genome assembly of Hibiscus sabdariffa L. provides insights into metabolisms of medicinal natural products.</title>
        <authorList>
            <person name="Kim T."/>
        </authorList>
    </citation>
    <scope>NUCLEOTIDE SEQUENCE [LARGE SCALE GENOMIC DNA]</scope>
    <source>
        <strain evidence="7">TK-2024</strain>
        <tissue evidence="7">Old leaves</tissue>
    </source>
</reference>
<name>A0ABR2RLJ4_9ROSI</name>
<organism evidence="7 8">
    <name type="scientific">Hibiscus sabdariffa</name>
    <name type="common">roselle</name>
    <dbReference type="NCBI Taxonomy" id="183260"/>
    <lineage>
        <taxon>Eukaryota</taxon>
        <taxon>Viridiplantae</taxon>
        <taxon>Streptophyta</taxon>
        <taxon>Embryophyta</taxon>
        <taxon>Tracheophyta</taxon>
        <taxon>Spermatophyta</taxon>
        <taxon>Magnoliopsida</taxon>
        <taxon>eudicotyledons</taxon>
        <taxon>Gunneridae</taxon>
        <taxon>Pentapetalae</taxon>
        <taxon>rosids</taxon>
        <taxon>malvids</taxon>
        <taxon>Malvales</taxon>
        <taxon>Malvaceae</taxon>
        <taxon>Malvoideae</taxon>
        <taxon>Hibiscus</taxon>
    </lineage>
</organism>
<evidence type="ECO:0000259" key="6">
    <source>
        <dbReference type="Pfam" id="PF08100"/>
    </source>
</evidence>
<dbReference type="InterPro" id="IPR036388">
    <property type="entry name" value="WH-like_DNA-bd_sf"/>
</dbReference>
<dbReference type="Pfam" id="PF00891">
    <property type="entry name" value="Methyltransf_2"/>
    <property type="match status" value="1"/>
</dbReference>
<keyword evidence="8" id="KW-1185">Reference proteome</keyword>
<keyword evidence="2" id="KW-0808">Transferase</keyword>
<evidence type="ECO:0000313" key="7">
    <source>
        <dbReference type="EMBL" id="KAK9013684.1"/>
    </source>
</evidence>
<dbReference type="PROSITE" id="PS51683">
    <property type="entry name" value="SAM_OMT_II"/>
    <property type="match status" value="1"/>
</dbReference>
<accession>A0ABR2RLJ4</accession>
<dbReference type="InterPro" id="IPR029063">
    <property type="entry name" value="SAM-dependent_MTases_sf"/>
</dbReference>